<dbReference type="SUPFAM" id="SSF55455">
    <property type="entry name" value="SRF-like"/>
    <property type="match status" value="1"/>
</dbReference>
<keyword evidence="4" id="KW-0804">Transcription</keyword>
<evidence type="ECO:0000313" key="8">
    <source>
        <dbReference type="EMBL" id="EEF38286.1"/>
    </source>
</evidence>
<feature type="domain" description="MADS-box" evidence="7">
    <location>
        <begin position="1"/>
        <end position="49"/>
    </location>
</feature>
<dbReference type="InterPro" id="IPR033897">
    <property type="entry name" value="SRF-like_MADS-box"/>
</dbReference>
<evidence type="ECO:0000256" key="5">
    <source>
        <dbReference type="ARBA" id="ARBA00023242"/>
    </source>
</evidence>
<evidence type="ECO:0000313" key="9">
    <source>
        <dbReference type="Proteomes" id="UP000008311"/>
    </source>
</evidence>
<comment type="subcellular location">
    <subcellularLocation>
        <location evidence="1">Nucleus</location>
    </subcellularLocation>
</comment>
<dbReference type="PRINTS" id="PR00404">
    <property type="entry name" value="MADSDOMAIN"/>
</dbReference>
<evidence type="ECO:0000256" key="4">
    <source>
        <dbReference type="ARBA" id="ARBA00023163"/>
    </source>
</evidence>
<dbReference type="PANTHER" id="PTHR11945:SF521">
    <property type="entry name" value="AGAMOUS-LIKE 48-RELATED"/>
    <property type="match status" value="1"/>
</dbReference>
<sequence>MTRKKVKLVWIVNDAARKASLKKRRIGLLKKVSELTTLCGVSAFVVIYSPDEAEPMLWPSRPVVQQMLMRYQNIPEIDRCKKTMNQELYLKERMGKIQEQSKKSQKKNREVEMSYLMDKLHYQGNGVDDFETGDTQILIWLLEERMRDMRKRVEYFQQVPPLLPPGYEFLPPPPPQGDHNMEEMGQTNGGSEGGDQIRNNNPTDAMSLDQWFLDMINNNEGFSGGGVDVGDLGLGLSLPLPHSTFTIGNSSGGDNGNAAFGMGLPFPPMGGNSFGLGLPDGNTAGNNNVKD</sequence>
<dbReference type="GO" id="GO:0046983">
    <property type="term" value="F:protein dimerization activity"/>
    <property type="evidence" value="ECO:0007669"/>
    <property type="project" value="InterPro"/>
</dbReference>
<feature type="region of interest" description="Disordered" evidence="6">
    <location>
        <begin position="173"/>
        <end position="203"/>
    </location>
</feature>
<dbReference type="InParanoid" id="B9SDK7"/>
<dbReference type="GO" id="GO:0000978">
    <property type="term" value="F:RNA polymerase II cis-regulatory region sequence-specific DNA binding"/>
    <property type="evidence" value="ECO:0000318"/>
    <property type="project" value="GO_Central"/>
</dbReference>
<dbReference type="AlphaFoldDB" id="B9SDK7"/>
<dbReference type="GO" id="GO:0005634">
    <property type="term" value="C:nucleus"/>
    <property type="evidence" value="ECO:0007669"/>
    <property type="project" value="UniProtKB-SubCell"/>
</dbReference>
<reference evidence="9" key="1">
    <citation type="journal article" date="2010" name="Nat. Biotechnol.">
        <title>Draft genome sequence of the oilseed species Ricinus communis.</title>
        <authorList>
            <person name="Chan A.P."/>
            <person name="Crabtree J."/>
            <person name="Zhao Q."/>
            <person name="Lorenzi H."/>
            <person name="Orvis J."/>
            <person name="Puiu D."/>
            <person name="Melake-Berhan A."/>
            <person name="Jones K.M."/>
            <person name="Redman J."/>
            <person name="Chen G."/>
            <person name="Cahoon E.B."/>
            <person name="Gedil M."/>
            <person name="Stanke M."/>
            <person name="Haas B.J."/>
            <person name="Wortman J.R."/>
            <person name="Fraser-Liggett C.M."/>
            <person name="Ravel J."/>
            <person name="Rabinowicz P.D."/>
        </authorList>
    </citation>
    <scope>NUCLEOTIDE SEQUENCE [LARGE SCALE GENOMIC DNA]</scope>
    <source>
        <strain evidence="9">cv. Hale</strain>
    </source>
</reference>
<dbReference type="PROSITE" id="PS50066">
    <property type="entry name" value="MADS_BOX_2"/>
    <property type="match status" value="1"/>
</dbReference>
<dbReference type="Gene3D" id="3.40.1810.10">
    <property type="entry name" value="Transcription factor, MADS-box"/>
    <property type="match status" value="1"/>
</dbReference>
<evidence type="ECO:0000256" key="3">
    <source>
        <dbReference type="ARBA" id="ARBA00023125"/>
    </source>
</evidence>
<dbReference type="CDD" id="cd00266">
    <property type="entry name" value="MADS_SRF_like"/>
    <property type="match status" value="1"/>
</dbReference>
<keyword evidence="3" id="KW-0238">DNA-binding</keyword>
<evidence type="ECO:0000256" key="2">
    <source>
        <dbReference type="ARBA" id="ARBA00023015"/>
    </source>
</evidence>
<accession>B9SDK7</accession>
<dbReference type="GO" id="GO:0000981">
    <property type="term" value="F:DNA-binding transcription factor activity, RNA polymerase II-specific"/>
    <property type="evidence" value="ECO:0000318"/>
    <property type="project" value="GO_Central"/>
</dbReference>
<organism evidence="8 9">
    <name type="scientific">Ricinus communis</name>
    <name type="common">Castor bean</name>
    <dbReference type="NCBI Taxonomy" id="3988"/>
    <lineage>
        <taxon>Eukaryota</taxon>
        <taxon>Viridiplantae</taxon>
        <taxon>Streptophyta</taxon>
        <taxon>Embryophyta</taxon>
        <taxon>Tracheophyta</taxon>
        <taxon>Spermatophyta</taxon>
        <taxon>Magnoliopsida</taxon>
        <taxon>eudicotyledons</taxon>
        <taxon>Gunneridae</taxon>
        <taxon>Pentapetalae</taxon>
        <taxon>rosids</taxon>
        <taxon>fabids</taxon>
        <taxon>Malpighiales</taxon>
        <taxon>Euphorbiaceae</taxon>
        <taxon>Acalyphoideae</taxon>
        <taxon>Acalypheae</taxon>
        <taxon>Ricinus</taxon>
    </lineage>
</organism>
<dbReference type="SMART" id="SM00432">
    <property type="entry name" value="MADS"/>
    <property type="match status" value="1"/>
</dbReference>
<dbReference type="Proteomes" id="UP000008311">
    <property type="component" value="Unassembled WGS sequence"/>
</dbReference>
<evidence type="ECO:0000259" key="7">
    <source>
        <dbReference type="PROSITE" id="PS50066"/>
    </source>
</evidence>
<dbReference type="eggNOG" id="KOG0014">
    <property type="taxonomic scope" value="Eukaryota"/>
</dbReference>
<keyword evidence="9" id="KW-1185">Reference proteome</keyword>
<keyword evidence="5" id="KW-0539">Nucleus</keyword>
<name>B9SDK7_RICCO</name>
<evidence type="ECO:0000256" key="6">
    <source>
        <dbReference type="SAM" id="MobiDB-lite"/>
    </source>
</evidence>
<evidence type="ECO:0000256" key="1">
    <source>
        <dbReference type="ARBA" id="ARBA00004123"/>
    </source>
</evidence>
<dbReference type="InterPro" id="IPR036879">
    <property type="entry name" value="TF_MADSbox_sf"/>
</dbReference>
<dbReference type="InterPro" id="IPR002100">
    <property type="entry name" value="TF_MADSbox"/>
</dbReference>
<proteinExistence type="predicted"/>
<keyword evidence="2" id="KW-0805">Transcription regulation</keyword>
<dbReference type="EMBL" id="EQ973928">
    <property type="protein sequence ID" value="EEF38286.1"/>
    <property type="molecule type" value="Genomic_DNA"/>
</dbReference>
<dbReference type="GO" id="GO:0006357">
    <property type="term" value="P:regulation of transcription by RNA polymerase II"/>
    <property type="evidence" value="ECO:0000318"/>
    <property type="project" value="GO_Central"/>
</dbReference>
<dbReference type="PANTHER" id="PTHR11945">
    <property type="entry name" value="MADS BOX PROTEIN"/>
    <property type="match status" value="1"/>
</dbReference>
<protein>
    <submittedName>
        <fullName evidence="8">Mads box protein, putative</fullName>
    </submittedName>
</protein>
<dbReference type="Pfam" id="PF00319">
    <property type="entry name" value="SRF-TF"/>
    <property type="match status" value="1"/>
</dbReference>
<dbReference type="GO" id="GO:0045944">
    <property type="term" value="P:positive regulation of transcription by RNA polymerase II"/>
    <property type="evidence" value="ECO:0007669"/>
    <property type="project" value="InterPro"/>
</dbReference>
<gene>
    <name evidence="8" type="ORF">RCOM_0421420</name>
</gene>
<dbReference type="FunCoup" id="B9SDK7">
    <property type="interactions" value="17"/>
</dbReference>